<comment type="cofactor">
    <cofactor evidence="1 5">
        <name>thiamine diphosphate</name>
        <dbReference type="ChEBI" id="CHEBI:58937"/>
    </cofactor>
</comment>
<dbReference type="InterPro" id="IPR009014">
    <property type="entry name" value="Transketo_C/PFOR_II"/>
</dbReference>
<dbReference type="CDD" id="cd07036">
    <property type="entry name" value="TPP_PYR_E1-PDHc-beta_like"/>
    <property type="match status" value="1"/>
</dbReference>
<evidence type="ECO:0000259" key="6">
    <source>
        <dbReference type="SMART" id="SM00861"/>
    </source>
</evidence>
<dbReference type="SUPFAM" id="SSF52922">
    <property type="entry name" value="TK C-terminal domain-like"/>
    <property type="match status" value="1"/>
</dbReference>
<evidence type="ECO:0000313" key="7">
    <source>
        <dbReference type="EMBL" id="KAF7355383.1"/>
    </source>
</evidence>
<dbReference type="PANTHER" id="PTHR11624:SF96">
    <property type="entry name" value="PYRUVATE DEHYDROGENASE E1 COMPONENT SUBUNIT BETA, MITOCHONDRIAL"/>
    <property type="match status" value="1"/>
</dbReference>
<comment type="caution">
    <text evidence="7">The sequence shown here is derived from an EMBL/GenBank/DDBJ whole genome shotgun (WGS) entry which is preliminary data.</text>
</comment>
<evidence type="ECO:0000256" key="5">
    <source>
        <dbReference type="RuleBase" id="RU364074"/>
    </source>
</evidence>
<dbReference type="GO" id="GO:0006086">
    <property type="term" value="P:pyruvate decarboxylation to acetyl-CoA"/>
    <property type="evidence" value="ECO:0007669"/>
    <property type="project" value="InterPro"/>
</dbReference>
<comment type="function">
    <text evidence="5">The pyruvate dehydrogenase complex catalyzes the overall conversion of pyruvate to acetyl-CoA and CO2.</text>
</comment>
<evidence type="ECO:0000313" key="8">
    <source>
        <dbReference type="Proteomes" id="UP000623467"/>
    </source>
</evidence>
<evidence type="ECO:0000256" key="4">
    <source>
        <dbReference type="ARBA" id="ARBA00023317"/>
    </source>
</evidence>
<dbReference type="NCBIfam" id="NF008854">
    <property type="entry name" value="PRK11892.1"/>
    <property type="match status" value="1"/>
</dbReference>
<dbReference type="NCBIfam" id="NF006667">
    <property type="entry name" value="PRK09212.1"/>
    <property type="match status" value="1"/>
</dbReference>
<name>A0A8H6Y6X0_9AGAR</name>
<dbReference type="InterPro" id="IPR027110">
    <property type="entry name" value="PDHB_mito-type"/>
</dbReference>
<dbReference type="Gene3D" id="3.40.50.970">
    <property type="match status" value="2"/>
</dbReference>
<accession>A0A8H6Y6X0</accession>
<keyword evidence="2 5" id="KW-0560">Oxidoreductase</keyword>
<dbReference type="Pfam" id="PF02780">
    <property type="entry name" value="Transketolase_C"/>
    <property type="match status" value="1"/>
</dbReference>
<keyword evidence="4 5" id="KW-0670">Pyruvate</keyword>
<dbReference type="OrthoDB" id="10266385at2759"/>
<evidence type="ECO:0000256" key="3">
    <source>
        <dbReference type="ARBA" id="ARBA00023052"/>
    </source>
</evidence>
<dbReference type="InterPro" id="IPR005475">
    <property type="entry name" value="Transketolase-like_Pyr-bd"/>
</dbReference>
<dbReference type="Proteomes" id="UP000623467">
    <property type="component" value="Unassembled WGS sequence"/>
</dbReference>
<feature type="domain" description="Transketolase-like pyrimidine-binding" evidence="6">
    <location>
        <begin position="39"/>
        <end position="231"/>
    </location>
</feature>
<dbReference type="AlphaFoldDB" id="A0A8H6Y6X0"/>
<dbReference type="SMART" id="SM00861">
    <property type="entry name" value="Transket_pyr"/>
    <property type="match status" value="1"/>
</dbReference>
<reference evidence="7" key="1">
    <citation type="submission" date="2020-05" db="EMBL/GenBank/DDBJ databases">
        <title>Mycena genomes resolve the evolution of fungal bioluminescence.</title>
        <authorList>
            <person name="Tsai I.J."/>
        </authorList>
    </citation>
    <scope>NUCLEOTIDE SEQUENCE</scope>
    <source>
        <strain evidence="7">160909Yilan</strain>
    </source>
</reference>
<dbReference type="EC" id="1.2.4.1" evidence="5"/>
<comment type="catalytic activity">
    <reaction evidence="5">
        <text>N(6)-[(R)-lipoyl]-L-lysyl-[protein] + pyruvate + H(+) = N(6)-[(R)-S(8)-acetyldihydrolipoyl]-L-lysyl-[protein] + CO2</text>
        <dbReference type="Rhea" id="RHEA:19189"/>
        <dbReference type="Rhea" id="RHEA-COMP:10474"/>
        <dbReference type="Rhea" id="RHEA-COMP:10478"/>
        <dbReference type="ChEBI" id="CHEBI:15361"/>
        <dbReference type="ChEBI" id="CHEBI:15378"/>
        <dbReference type="ChEBI" id="CHEBI:16526"/>
        <dbReference type="ChEBI" id="CHEBI:83099"/>
        <dbReference type="ChEBI" id="CHEBI:83111"/>
        <dbReference type="EC" id="1.2.4.1"/>
    </reaction>
</comment>
<sequence>MAARLALARFVRPRPSSALAASSALRARRYASTDAEHTMTVREALNAAMEEEMIRDEKVFIMGEEVARYNGAYKVTKGLLDKFGEKRVIDTPITEMGFAGLAVGAALAGLRPMHVFAYSRFFRSPRNFCRCEFMTFNFAMQAIDHIVNSAGKTYYMSGGNVPCPVVFRGPNGAAAGVAAQHSQDYAAWYGSIPGLKVISPWSAEDCKGLLKSAIRDPNPVVFLENEMMYGVSFPMSSEAMSDNFTVPIGKCKVEREGSDVTLVAHSKMVTHSLEAAEALAKEGIKAEVINLRSIRPLDIDTIIKSVKKTNRLVIVEGGFPGFGVGSEICAQIVESEAFDYLDAPVERVTGADVPTPYATNLEALAFPDTPLIVKVAKRALYRTN</sequence>
<organism evidence="7 8">
    <name type="scientific">Mycena sanguinolenta</name>
    <dbReference type="NCBI Taxonomy" id="230812"/>
    <lineage>
        <taxon>Eukaryota</taxon>
        <taxon>Fungi</taxon>
        <taxon>Dikarya</taxon>
        <taxon>Basidiomycota</taxon>
        <taxon>Agaricomycotina</taxon>
        <taxon>Agaricomycetes</taxon>
        <taxon>Agaricomycetidae</taxon>
        <taxon>Agaricales</taxon>
        <taxon>Marasmiineae</taxon>
        <taxon>Mycenaceae</taxon>
        <taxon>Mycena</taxon>
    </lineage>
</organism>
<dbReference type="PANTHER" id="PTHR11624">
    <property type="entry name" value="DEHYDROGENASE RELATED"/>
    <property type="match status" value="1"/>
</dbReference>
<dbReference type="Pfam" id="PF02779">
    <property type="entry name" value="Transket_pyr"/>
    <property type="match status" value="1"/>
</dbReference>
<dbReference type="SUPFAM" id="SSF52518">
    <property type="entry name" value="Thiamin diphosphate-binding fold (THDP-binding)"/>
    <property type="match status" value="1"/>
</dbReference>
<proteinExistence type="predicted"/>
<evidence type="ECO:0000256" key="1">
    <source>
        <dbReference type="ARBA" id="ARBA00001964"/>
    </source>
</evidence>
<dbReference type="GO" id="GO:0004739">
    <property type="term" value="F:pyruvate dehydrogenase (acetyl-transferring) activity"/>
    <property type="evidence" value="ECO:0007669"/>
    <property type="project" value="UniProtKB-UniRule"/>
</dbReference>
<dbReference type="InterPro" id="IPR033248">
    <property type="entry name" value="Transketolase_C"/>
</dbReference>
<dbReference type="Gene3D" id="3.40.50.920">
    <property type="match status" value="1"/>
</dbReference>
<dbReference type="InterPro" id="IPR029061">
    <property type="entry name" value="THDP-binding"/>
</dbReference>
<evidence type="ECO:0000256" key="2">
    <source>
        <dbReference type="ARBA" id="ARBA00023002"/>
    </source>
</evidence>
<protein>
    <recommendedName>
        <fullName evidence="5">Pyruvate dehydrogenase E1 component subunit beta</fullName>
        <ecNumber evidence="5">1.2.4.1</ecNumber>
    </recommendedName>
</protein>
<dbReference type="EMBL" id="JACAZH010000011">
    <property type="protein sequence ID" value="KAF7355383.1"/>
    <property type="molecule type" value="Genomic_DNA"/>
</dbReference>
<keyword evidence="3 5" id="KW-0786">Thiamine pyrophosphate</keyword>
<keyword evidence="8" id="KW-1185">Reference proteome</keyword>
<dbReference type="FunFam" id="3.40.50.920:FF:000001">
    <property type="entry name" value="Pyruvate dehydrogenase E1 beta subunit"/>
    <property type="match status" value="1"/>
</dbReference>
<gene>
    <name evidence="7" type="ORF">MSAN_01455000</name>
</gene>